<comment type="caution">
    <text evidence="1">The sequence shown here is derived from an EMBL/GenBank/DDBJ whole genome shotgun (WGS) entry which is preliminary data.</text>
</comment>
<evidence type="ECO:0000313" key="2">
    <source>
        <dbReference type="Proteomes" id="UP001642720"/>
    </source>
</evidence>
<proteinExistence type="predicted"/>
<name>A0ABY2H865_9HYPO</name>
<dbReference type="RefSeq" id="XP_073560497.1">
    <property type="nucleotide sequence ID" value="XM_073700970.1"/>
</dbReference>
<dbReference type="GeneID" id="300575420"/>
<evidence type="ECO:0000313" key="1">
    <source>
        <dbReference type="EMBL" id="TFB04296.1"/>
    </source>
</evidence>
<protein>
    <submittedName>
        <fullName evidence="1">Uncharacterized protein</fullName>
    </submittedName>
</protein>
<dbReference type="Proteomes" id="UP001642720">
    <property type="component" value="Unassembled WGS sequence"/>
</dbReference>
<keyword evidence="2" id="KW-1185">Reference proteome</keyword>
<sequence length="76" mass="9107">MSTPPHAGPLPRLFKKAYSNLRRTRRFYLREASVLRLRTEDPRQLSRGLRMVAYELMKLSEHVPRMRELARECLPR</sequence>
<gene>
    <name evidence="1" type="ORF">CCMA1212_003630</name>
</gene>
<reference evidence="1 2" key="1">
    <citation type="submission" date="2018-01" db="EMBL/GenBank/DDBJ databases">
        <title>Genome characterization of the sugarcane-associated fungus Trichoderma ghanense CCMA-1212 and their application in lignocelulose bioconversion.</title>
        <authorList>
            <person name="Steindorff A.S."/>
            <person name="Mendes T.D."/>
            <person name="Vilela E.S.D."/>
            <person name="Rodrigues D.S."/>
            <person name="Formighieri E.F."/>
            <person name="Melo I.S."/>
            <person name="Favaro L.C.L."/>
        </authorList>
    </citation>
    <scope>NUCLEOTIDE SEQUENCE [LARGE SCALE GENOMIC DNA]</scope>
    <source>
        <strain evidence="1 2">CCMA-1212</strain>
    </source>
</reference>
<dbReference type="EMBL" id="PPTA01000004">
    <property type="protein sequence ID" value="TFB04296.1"/>
    <property type="molecule type" value="Genomic_DNA"/>
</dbReference>
<organism evidence="1 2">
    <name type="scientific">Trichoderma ghanense</name>
    <dbReference type="NCBI Taxonomy" id="65468"/>
    <lineage>
        <taxon>Eukaryota</taxon>
        <taxon>Fungi</taxon>
        <taxon>Dikarya</taxon>
        <taxon>Ascomycota</taxon>
        <taxon>Pezizomycotina</taxon>
        <taxon>Sordariomycetes</taxon>
        <taxon>Hypocreomycetidae</taxon>
        <taxon>Hypocreales</taxon>
        <taxon>Hypocreaceae</taxon>
        <taxon>Trichoderma</taxon>
    </lineage>
</organism>
<accession>A0ABY2H865</accession>